<dbReference type="Gene3D" id="3.90.980.10">
    <property type="entry name" value="DNA primase, catalytic core, N-terminal domain"/>
    <property type="match status" value="1"/>
</dbReference>
<dbReference type="SUPFAM" id="SSF56731">
    <property type="entry name" value="DNA primase core"/>
    <property type="match status" value="1"/>
</dbReference>
<keyword evidence="9" id="KW-0804">Transcription</keyword>
<dbReference type="GO" id="GO:0000428">
    <property type="term" value="C:DNA-directed RNA polymerase complex"/>
    <property type="evidence" value="ECO:0007669"/>
    <property type="project" value="UniProtKB-KW"/>
</dbReference>
<accession>A0AAN4W5B0</accession>
<gene>
    <name evidence="11" type="ORF">PEDI_54880</name>
</gene>
<keyword evidence="4" id="KW-0548">Nucleotidyltransferase</keyword>
<dbReference type="Gene3D" id="3.40.50.300">
    <property type="entry name" value="P-loop containing nucleotide triphosphate hydrolases"/>
    <property type="match status" value="1"/>
</dbReference>
<sequence>MLNRTLSRVCIDKIRDAVNIHDVVSQYLPLKKKGNNYLGQCPFHEDKHPSFSVSPSKNIAKCFACDTGGQGALDPIGFLMVYKRLSFYEAMKELGQLVGIEPEYEQLTDEQVLQQKARRDKVQQIDAMNRKAIELYSHHAIPKAFLERGYKQEVLTLAEISFAPANNLLATQLKGEMEALQMAGLVSKRKDKSFFDLFRDRLMIPLFDHLGVLRGFTGRYYGKQARAPKYFNSPEKVLEKSRILYGLNIARLAAGKGKVEILQARKSERFAYCFLVEGPTDVLRFWSLGFFNTVAMLGKDLSEYQARLISRVYKEVVFVPDADAAGLSAVDANAHLLLKLGIIPRILVNEEGQDPDDFLKGKTHAFVMNWSQKAKRYIDEYLLNRILQEVEENGKDPVFVSQKITEMRTCIAHLPDAIQRNLFYKAICKAWPAYKENVKLTRNDELLSIEATKNLQKSAIRKFQDDGFYIENGCYWTISRQGPALLSNFIIQPLYYILKDDNKNLVCVKFVNDHGTSQSVLFDSEFNSSVATFKKYIKNLKNIFWMGGASSEEMFQRIMRVEFSGVRDAYQLSIVGWNSIHGFWVFENGIFKEGTFYTVDEVGIVSIPERVKSLTHLSKLNGESQMLVDGKIIVRGSMERFIANAGGEEHVRVLIQENKLYLVTSFHLVWRNMADRVMAEMESVGYTNAKRHRYHQVPALSMKDWIVLMKKAYGRHANVLIMYYFSSIFHDIIFRKDKLFIHLFLFGKAETGKSTAARSILAMFGKIHRNDGINLNKGGSTPVGLSREYDGLSNIPVYLSEYTAEVTKEMVEFLKGLADGVGRLAGKGTNDRQTTQYSIRSASVITGNDLPVNSEALFSRCLILTVLESDKSADWESFQKLLEAEASETLTGITARISSAYKEMARRYAGESDRLRKVVLKILHEQGQNATDRELLQIIQLLAPLMILMDVFEEIKTEFSQENILEEMIQLIKSNKDVKTQVDKVEDFLRMIAQSRDIEFGKHYDFSYDGEIRKLKIRVKDCHASYKRGNVQAGGSPLSFPDLVARIKSHPCFLGQQKNLSFSYLPSRTSGYVFSLNYIEEHFGIFFYDPDRSPPIKALGEVVARKSFEQN</sequence>
<protein>
    <recommendedName>
        <fullName evidence="10">Toprim domain-containing protein</fullName>
    </recommendedName>
</protein>
<keyword evidence="8" id="KW-0862">Zinc</keyword>
<evidence type="ECO:0000256" key="6">
    <source>
        <dbReference type="ARBA" id="ARBA00022723"/>
    </source>
</evidence>
<organism evidence="11 12">
    <name type="scientific">Persicobacter diffluens</name>
    <dbReference type="NCBI Taxonomy" id="981"/>
    <lineage>
        <taxon>Bacteria</taxon>
        <taxon>Pseudomonadati</taxon>
        <taxon>Bacteroidota</taxon>
        <taxon>Cytophagia</taxon>
        <taxon>Cytophagales</taxon>
        <taxon>Persicobacteraceae</taxon>
        <taxon>Persicobacter</taxon>
    </lineage>
</organism>
<dbReference type="GO" id="GO:0003899">
    <property type="term" value="F:DNA-directed RNA polymerase activity"/>
    <property type="evidence" value="ECO:0007669"/>
    <property type="project" value="InterPro"/>
</dbReference>
<dbReference type="InterPro" id="IPR036977">
    <property type="entry name" value="DNA_primase_Znf_CHC2"/>
</dbReference>
<dbReference type="GO" id="GO:0005737">
    <property type="term" value="C:cytoplasm"/>
    <property type="evidence" value="ECO:0007669"/>
    <property type="project" value="TreeGrafter"/>
</dbReference>
<dbReference type="InterPro" id="IPR034151">
    <property type="entry name" value="TOPRIM_DnaG_bac"/>
</dbReference>
<dbReference type="SUPFAM" id="SSF52540">
    <property type="entry name" value="P-loop containing nucleoside triphosphate hydrolases"/>
    <property type="match status" value="1"/>
</dbReference>
<keyword evidence="3" id="KW-0808">Transferase</keyword>
<dbReference type="InterPro" id="IPR002694">
    <property type="entry name" value="Znf_CHC2"/>
</dbReference>
<evidence type="ECO:0000256" key="9">
    <source>
        <dbReference type="ARBA" id="ARBA00023163"/>
    </source>
</evidence>
<keyword evidence="12" id="KW-1185">Reference proteome</keyword>
<dbReference type="InterPro" id="IPR037068">
    <property type="entry name" value="DNA_primase_core_N_sf"/>
</dbReference>
<dbReference type="EMBL" id="BQKE01000008">
    <property type="protein sequence ID" value="GJM64936.1"/>
    <property type="molecule type" value="Genomic_DNA"/>
</dbReference>
<dbReference type="PROSITE" id="PS50880">
    <property type="entry name" value="TOPRIM"/>
    <property type="match status" value="1"/>
</dbReference>
<keyword evidence="7" id="KW-0863">Zinc-finger</keyword>
<evidence type="ECO:0000256" key="7">
    <source>
        <dbReference type="ARBA" id="ARBA00022771"/>
    </source>
</evidence>
<dbReference type="InterPro" id="IPR013264">
    <property type="entry name" value="DNAG_N"/>
</dbReference>
<evidence type="ECO:0000256" key="1">
    <source>
        <dbReference type="ARBA" id="ARBA00022478"/>
    </source>
</evidence>
<evidence type="ECO:0000256" key="4">
    <source>
        <dbReference type="ARBA" id="ARBA00022695"/>
    </source>
</evidence>
<dbReference type="GO" id="GO:0006269">
    <property type="term" value="P:DNA replication, synthesis of primer"/>
    <property type="evidence" value="ECO:0007669"/>
    <property type="project" value="UniProtKB-KW"/>
</dbReference>
<dbReference type="Pfam" id="PF13155">
    <property type="entry name" value="Toprim_2"/>
    <property type="match status" value="1"/>
</dbReference>
<dbReference type="InterPro" id="IPR006171">
    <property type="entry name" value="TOPRIM_dom"/>
</dbReference>
<keyword evidence="1" id="KW-0240">DNA-directed RNA polymerase</keyword>
<dbReference type="InterPro" id="IPR027417">
    <property type="entry name" value="P-loop_NTPase"/>
</dbReference>
<dbReference type="Gene3D" id="3.90.580.10">
    <property type="entry name" value="Zinc finger, CHC2-type domain"/>
    <property type="match status" value="1"/>
</dbReference>
<dbReference type="Pfam" id="PF08275">
    <property type="entry name" value="DNAG_N"/>
    <property type="match status" value="1"/>
</dbReference>
<dbReference type="Gene3D" id="3.40.1360.10">
    <property type="match status" value="1"/>
</dbReference>
<evidence type="ECO:0000256" key="3">
    <source>
        <dbReference type="ARBA" id="ARBA00022679"/>
    </source>
</evidence>
<dbReference type="AlphaFoldDB" id="A0AAN4W5B0"/>
<dbReference type="InterPro" id="IPR050219">
    <property type="entry name" value="DnaG_primase"/>
</dbReference>
<evidence type="ECO:0000313" key="11">
    <source>
        <dbReference type="EMBL" id="GJM64936.1"/>
    </source>
</evidence>
<dbReference type="SUPFAM" id="SSF57783">
    <property type="entry name" value="Zinc beta-ribbon"/>
    <property type="match status" value="1"/>
</dbReference>
<dbReference type="PANTHER" id="PTHR30313">
    <property type="entry name" value="DNA PRIMASE"/>
    <property type="match status" value="1"/>
</dbReference>
<dbReference type="SMART" id="SM00400">
    <property type="entry name" value="ZnF_CHCC"/>
    <property type="match status" value="1"/>
</dbReference>
<comment type="caution">
    <text evidence="11">The sequence shown here is derived from an EMBL/GenBank/DDBJ whole genome shotgun (WGS) entry which is preliminary data.</text>
</comment>
<dbReference type="Proteomes" id="UP001310022">
    <property type="component" value="Unassembled WGS sequence"/>
</dbReference>
<evidence type="ECO:0000259" key="10">
    <source>
        <dbReference type="PROSITE" id="PS50880"/>
    </source>
</evidence>
<keyword evidence="2" id="KW-0639">Primosome</keyword>
<dbReference type="GO" id="GO:0008270">
    <property type="term" value="F:zinc ion binding"/>
    <property type="evidence" value="ECO:0007669"/>
    <property type="project" value="UniProtKB-KW"/>
</dbReference>
<proteinExistence type="predicted"/>
<name>A0AAN4W5B0_9BACT</name>
<evidence type="ECO:0000313" key="12">
    <source>
        <dbReference type="Proteomes" id="UP001310022"/>
    </source>
</evidence>
<dbReference type="PANTHER" id="PTHR30313:SF2">
    <property type="entry name" value="DNA PRIMASE"/>
    <property type="match status" value="1"/>
</dbReference>
<keyword evidence="5" id="KW-0235">DNA replication</keyword>
<reference evidence="11 12" key="1">
    <citation type="submission" date="2021-12" db="EMBL/GenBank/DDBJ databases">
        <title>Genome sequencing of bacteria with rrn-lacking chromosome and rrn-plasmid.</title>
        <authorList>
            <person name="Anda M."/>
            <person name="Iwasaki W."/>
        </authorList>
    </citation>
    <scope>NUCLEOTIDE SEQUENCE [LARGE SCALE GENOMIC DNA]</scope>
    <source>
        <strain evidence="11 12">NBRC 15940</strain>
    </source>
</reference>
<evidence type="ECO:0000256" key="2">
    <source>
        <dbReference type="ARBA" id="ARBA00022515"/>
    </source>
</evidence>
<dbReference type="CDD" id="cd03364">
    <property type="entry name" value="TOPRIM_DnaG_primases"/>
    <property type="match status" value="1"/>
</dbReference>
<dbReference type="GO" id="GO:1990077">
    <property type="term" value="C:primosome complex"/>
    <property type="evidence" value="ECO:0007669"/>
    <property type="project" value="UniProtKB-KW"/>
</dbReference>
<feature type="domain" description="Toprim" evidence="10">
    <location>
        <begin position="271"/>
        <end position="352"/>
    </location>
</feature>
<dbReference type="RefSeq" id="WP_338239991.1">
    <property type="nucleotide sequence ID" value="NZ_BQKE01000008.1"/>
</dbReference>
<keyword evidence="6" id="KW-0479">Metal-binding</keyword>
<evidence type="ECO:0000256" key="8">
    <source>
        <dbReference type="ARBA" id="ARBA00022833"/>
    </source>
</evidence>
<evidence type="ECO:0000256" key="5">
    <source>
        <dbReference type="ARBA" id="ARBA00022705"/>
    </source>
</evidence>
<dbReference type="Pfam" id="PF01807">
    <property type="entry name" value="Zn_ribbon_DnaG"/>
    <property type="match status" value="1"/>
</dbReference>
<dbReference type="GO" id="GO:0003677">
    <property type="term" value="F:DNA binding"/>
    <property type="evidence" value="ECO:0007669"/>
    <property type="project" value="InterPro"/>
</dbReference>